<reference evidence="1 2" key="1">
    <citation type="submission" date="2018-05" db="EMBL/GenBank/DDBJ databases">
        <authorList>
            <person name="Goeker M."/>
            <person name="Huntemann M."/>
            <person name="Clum A."/>
            <person name="Pillay M."/>
            <person name="Palaniappan K."/>
            <person name="Varghese N."/>
            <person name="Mikhailova N."/>
            <person name="Stamatis D."/>
            <person name="Reddy T."/>
            <person name="Daum C."/>
            <person name="Shapiro N."/>
            <person name="Ivanova N."/>
            <person name="Kyrpides N."/>
            <person name="Woyke T."/>
        </authorList>
    </citation>
    <scope>NUCLEOTIDE SEQUENCE [LARGE SCALE GENOMIC DNA]</scope>
    <source>
        <strain evidence="1 2">DSM 26524</strain>
    </source>
</reference>
<evidence type="ECO:0000313" key="2">
    <source>
        <dbReference type="Proteomes" id="UP000245412"/>
    </source>
</evidence>
<proteinExistence type="predicted"/>
<evidence type="ECO:0000313" key="1">
    <source>
        <dbReference type="EMBL" id="PWJ78883.1"/>
    </source>
</evidence>
<dbReference type="Proteomes" id="UP000245412">
    <property type="component" value="Unassembled WGS sequence"/>
</dbReference>
<dbReference type="EMBL" id="QGGY01000001">
    <property type="protein sequence ID" value="PWJ78883.1"/>
    <property type="molecule type" value="Genomic_DNA"/>
</dbReference>
<protein>
    <submittedName>
        <fullName evidence="1">Uncharacterized protein</fullName>
    </submittedName>
</protein>
<sequence>MGTHLGAAAPNFMMYGRVGADGTLPLSWEDIMFSNWTRIRREYEVIHKIEWYRVRHAESVFRL</sequence>
<comment type="caution">
    <text evidence="1">The sequence shown here is derived from an EMBL/GenBank/DDBJ whole genome shotgun (WGS) entry which is preliminary data.</text>
</comment>
<keyword evidence="2" id="KW-1185">Reference proteome</keyword>
<dbReference type="AlphaFoldDB" id="A0AB73T9G4"/>
<gene>
    <name evidence="1" type="ORF">C7383_101255</name>
</gene>
<accession>A0AB73T9G4</accession>
<organism evidence="1 2">
    <name type="scientific">Murimonas intestini</name>
    <dbReference type="NCBI Taxonomy" id="1337051"/>
    <lineage>
        <taxon>Bacteria</taxon>
        <taxon>Bacillati</taxon>
        <taxon>Bacillota</taxon>
        <taxon>Clostridia</taxon>
        <taxon>Lachnospirales</taxon>
        <taxon>Lachnospiraceae</taxon>
        <taxon>Murimonas</taxon>
    </lineage>
</organism>
<name>A0AB73T9G4_9FIRM</name>